<sequence>MATRRIGIIMHGATSRIGTTQHLLNSLVPIRAEGGLPLANGDRLMPDPILVGRTPEKLAALAARFGLSRWTTDLDAALADPEDELFFECAYGGGRVELARRALAAGKHIYLEKPVAESMAEVLSLREAAEAAGRKHAVMQDKIHLPGLVKLKTVLNLGTLGRLLSMKLEFGWWVFDGEHIPAQRTSWNYKKATGGGLVLDMFPHWRYVIDHLFGAPTALTCHMRTAQPKRWDEQHRPYDVDVEDEARAILEFPAGLVGEVFSSWATRIRRDDMLTVTAEGTEGSAVATLHQCWTQSIANTPKPVFPVQAPQTMDFRSQWAEVPEMLPFKNSYRQAWELFLRHVAEDAPNTASLLQAARGLQLIEACHESHAARRWVSLPALEG</sequence>
<proteinExistence type="inferred from homology"/>
<organism evidence="5 6">
    <name type="scientific">Belnapia mucosa</name>
    <dbReference type="NCBI Taxonomy" id="2804532"/>
    <lineage>
        <taxon>Bacteria</taxon>
        <taxon>Pseudomonadati</taxon>
        <taxon>Pseudomonadota</taxon>
        <taxon>Alphaproteobacteria</taxon>
        <taxon>Acetobacterales</taxon>
        <taxon>Roseomonadaceae</taxon>
        <taxon>Belnapia</taxon>
    </lineage>
</organism>
<gene>
    <name evidence="5" type="ORF">JMJ55_03295</name>
</gene>
<evidence type="ECO:0000259" key="3">
    <source>
        <dbReference type="Pfam" id="PF01408"/>
    </source>
</evidence>
<evidence type="ECO:0000256" key="1">
    <source>
        <dbReference type="ARBA" id="ARBA00010928"/>
    </source>
</evidence>
<feature type="domain" description="GFO/IDH/MocA-like oxidoreductase" evidence="4">
    <location>
        <begin position="150"/>
        <end position="285"/>
    </location>
</feature>
<dbReference type="PANTHER" id="PTHR43708">
    <property type="entry name" value="CONSERVED EXPRESSED OXIDOREDUCTASE (EUROFUNG)"/>
    <property type="match status" value="1"/>
</dbReference>
<dbReference type="RefSeq" id="WP_202824045.1">
    <property type="nucleotide sequence ID" value="NZ_JAEUXJ010000001.1"/>
</dbReference>
<evidence type="ECO:0000256" key="2">
    <source>
        <dbReference type="ARBA" id="ARBA00023002"/>
    </source>
</evidence>
<feature type="domain" description="Gfo/Idh/MocA-like oxidoreductase N-terminal" evidence="3">
    <location>
        <begin position="51"/>
        <end position="137"/>
    </location>
</feature>
<protein>
    <submittedName>
        <fullName evidence="5">Gfo/Idh/MocA family oxidoreductase</fullName>
    </submittedName>
</protein>
<dbReference type="InterPro" id="IPR051317">
    <property type="entry name" value="Gfo/Idh/MocA_oxidoreduct"/>
</dbReference>
<accession>A0ABS1UXZ1</accession>
<dbReference type="PANTHER" id="PTHR43708:SF5">
    <property type="entry name" value="CONSERVED EXPRESSED OXIDOREDUCTASE (EUROFUNG)-RELATED"/>
    <property type="match status" value="1"/>
</dbReference>
<keyword evidence="6" id="KW-1185">Reference proteome</keyword>
<dbReference type="EMBL" id="JAEUXJ010000001">
    <property type="protein sequence ID" value="MBL6454334.1"/>
    <property type="molecule type" value="Genomic_DNA"/>
</dbReference>
<dbReference type="Gene3D" id="3.40.50.720">
    <property type="entry name" value="NAD(P)-binding Rossmann-like Domain"/>
    <property type="match status" value="1"/>
</dbReference>
<comment type="caution">
    <text evidence="5">The sequence shown here is derived from an EMBL/GenBank/DDBJ whole genome shotgun (WGS) entry which is preliminary data.</text>
</comment>
<evidence type="ECO:0000313" key="6">
    <source>
        <dbReference type="Proteomes" id="UP000606490"/>
    </source>
</evidence>
<dbReference type="InterPro" id="IPR000683">
    <property type="entry name" value="Gfo/Idh/MocA-like_OxRdtase_N"/>
</dbReference>
<keyword evidence="2" id="KW-0560">Oxidoreductase</keyword>
<comment type="similarity">
    <text evidence="1">Belongs to the Gfo/Idh/MocA family.</text>
</comment>
<dbReference type="SUPFAM" id="SSF51735">
    <property type="entry name" value="NAD(P)-binding Rossmann-fold domains"/>
    <property type="match status" value="1"/>
</dbReference>
<name>A0ABS1UXZ1_9PROT</name>
<dbReference type="InterPro" id="IPR036291">
    <property type="entry name" value="NAD(P)-bd_dom_sf"/>
</dbReference>
<evidence type="ECO:0000313" key="5">
    <source>
        <dbReference type="EMBL" id="MBL6454334.1"/>
    </source>
</evidence>
<dbReference type="Pfam" id="PF01408">
    <property type="entry name" value="GFO_IDH_MocA"/>
    <property type="match status" value="1"/>
</dbReference>
<dbReference type="SUPFAM" id="SSF55347">
    <property type="entry name" value="Glyceraldehyde-3-phosphate dehydrogenase-like, C-terminal domain"/>
    <property type="match status" value="1"/>
</dbReference>
<evidence type="ECO:0000259" key="4">
    <source>
        <dbReference type="Pfam" id="PF22725"/>
    </source>
</evidence>
<reference evidence="5 6" key="1">
    <citation type="submission" date="2021-01" db="EMBL/GenBank/DDBJ databases">
        <title>Belnapia mucosa sp. nov. and Belnapia arida sp. nov., isolated from the Tabernas Desert (Almeria, Spain).</title>
        <authorList>
            <person name="Molina-Menor E."/>
            <person name="Vidal-Verdu A."/>
            <person name="Calonge A."/>
            <person name="Satari L."/>
            <person name="Pereto Magraner J."/>
            <person name="Porcar Miralles M."/>
        </authorList>
    </citation>
    <scope>NUCLEOTIDE SEQUENCE [LARGE SCALE GENOMIC DNA]</scope>
    <source>
        <strain evidence="5 6">T6</strain>
    </source>
</reference>
<dbReference type="Gene3D" id="3.30.360.10">
    <property type="entry name" value="Dihydrodipicolinate Reductase, domain 2"/>
    <property type="match status" value="1"/>
</dbReference>
<dbReference type="Pfam" id="PF22725">
    <property type="entry name" value="GFO_IDH_MocA_C3"/>
    <property type="match status" value="1"/>
</dbReference>
<dbReference type="InterPro" id="IPR055170">
    <property type="entry name" value="GFO_IDH_MocA-like_dom"/>
</dbReference>
<dbReference type="Proteomes" id="UP000606490">
    <property type="component" value="Unassembled WGS sequence"/>
</dbReference>